<proteinExistence type="predicted"/>
<dbReference type="SMART" id="SM00320">
    <property type="entry name" value="WD40"/>
    <property type="match status" value="2"/>
</dbReference>
<evidence type="ECO:0000313" key="6">
    <source>
        <dbReference type="Proteomes" id="UP000027456"/>
    </source>
</evidence>
<dbReference type="EMBL" id="AZST01000037">
    <property type="protein sequence ID" value="KEP54151.1"/>
    <property type="molecule type" value="Genomic_DNA"/>
</dbReference>
<dbReference type="InterPro" id="IPR001680">
    <property type="entry name" value="WD40_rpt"/>
</dbReference>
<name>A0A074S456_9AGAM</name>
<dbReference type="Proteomes" id="UP000027456">
    <property type="component" value="Unassembled WGS sequence"/>
</dbReference>
<dbReference type="PROSITE" id="PS50082">
    <property type="entry name" value="WD_REPEATS_2"/>
    <property type="match status" value="2"/>
</dbReference>
<dbReference type="InterPro" id="IPR015943">
    <property type="entry name" value="WD40/YVTN_repeat-like_dom_sf"/>
</dbReference>
<comment type="caution">
    <text evidence="5">The sequence shown here is derived from an EMBL/GenBank/DDBJ whole genome shotgun (WGS) entry which is preliminary data.</text>
</comment>
<dbReference type="PANTHER" id="PTHR10971">
    <property type="entry name" value="MRNA EXPORT FACTOR AND BUB3"/>
    <property type="match status" value="1"/>
</dbReference>
<evidence type="ECO:0000256" key="1">
    <source>
        <dbReference type="ARBA" id="ARBA00022574"/>
    </source>
</evidence>
<evidence type="ECO:0000256" key="3">
    <source>
        <dbReference type="PROSITE-ProRule" id="PRU00221"/>
    </source>
</evidence>
<keyword evidence="2" id="KW-0677">Repeat</keyword>
<organism evidence="5 6">
    <name type="scientific">Rhizoctonia solani 123E</name>
    <dbReference type="NCBI Taxonomy" id="1423351"/>
    <lineage>
        <taxon>Eukaryota</taxon>
        <taxon>Fungi</taxon>
        <taxon>Dikarya</taxon>
        <taxon>Basidiomycota</taxon>
        <taxon>Agaricomycotina</taxon>
        <taxon>Agaricomycetes</taxon>
        <taxon>Cantharellales</taxon>
        <taxon>Ceratobasidiaceae</taxon>
        <taxon>Rhizoctonia</taxon>
    </lineage>
</organism>
<keyword evidence="4" id="KW-0812">Transmembrane</keyword>
<keyword evidence="1 3" id="KW-0853">WD repeat</keyword>
<dbReference type="Pfam" id="PF00400">
    <property type="entry name" value="WD40"/>
    <property type="match status" value="2"/>
</dbReference>
<feature type="repeat" description="WD" evidence="3">
    <location>
        <begin position="156"/>
        <end position="190"/>
    </location>
</feature>
<protein>
    <submittedName>
        <fullName evidence="5">Mitotic checkpoint protein BUB3</fullName>
    </submittedName>
</protein>
<dbReference type="HOGENOM" id="CLU_038526_1_1_1"/>
<evidence type="ECO:0000313" key="5">
    <source>
        <dbReference type="EMBL" id="KEP54151.1"/>
    </source>
</evidence>
<dbReference type="Gene3D" id="2.130.10.10">
    <property type="entry name" value="YVTN repeat-like/Quinoprotein amine dehydrogenase"/>
    <property type="match status" value="1"/>
</dbReference>
<accession>A0A074S456</accession>
<dbReference type="STRING" id="1423351.A0A074S456"/>
<dbReference type="SUPFAM" id="SSF50978">
    <property type="entry name" value="WD40 repeat-like"/>
    <property type="match status" value="1"/>
</dbReference>
<keyword evidence="6" id="KW-1185">Reference proteome</keyword>
<keyword evidence="4" id="KW-1133">Transmembrane helix</keyword>
<evidence type="ECO:0000256" key="4">
    <source>
        <dbReference type="SAM" id="Phobius"/>
    </source>
</evidence>
<keyword evidence="4" id="KW-0472">Membrane</keyword>
<reference evidence="5 6" key="1">
    <citation type="submission" date="2013-12" db="EMBL/GenBank/DDBJ databases">
        <authorList>
            <person name="Cubeta M."/>
            <person name="Pakala S."/>
            <person name="Fedorova N."/>
            <person name="Thomas E."/>
            <person name="Dean R."/>
            <person name="Jabaji S."/>
            <person name="Neate S."/>
            <person name="Toda T."/>
            <person name="Tavantzis S."/>
            <person name="Vilgalys R."/>
            <person name="Bharathan N."/>
            <person name="Pakala S."/>
            <person name="Losada L.S."/>
            <person name="Zafar N."/>
            <person name="Nierman W."/>
        </authorList>
    </citation>
    <scope>NUCLEOTIDE SEQUENCE [LARGE SCALE GENOMIC DNA]</scope>
    <source>
        <strain evidence="5 6">123E</strain>
    </source>
</reference>
<dbReference type="AlphaFoldDB" id="A0A074S456"/>
<sequence>MNVLGTHEATVSSVSFNKEMNMLATGSWDKTLRLWDSRGTSAKGTSAGSFEQTERVYRTDMVGTKLVVGLAGRLVHIYDVRKMDTPLQIRESSLKYMTRAIACMLDGQGYACASIEGRVSVEYFDPSPEVQSKRYAFKCHRRPSPTEKDVDQVWSVNSLAFHPTYGTFASGGSDGTVCFWDHTAKKRLRQTPRYREAVSALAFNSTGNKLAVGIGYMWDEGEEGGKRSRPGVVVRDVGNEVKVCCTCLSCDLLGLMSRRRNHKHELFYYSLFYTFPIFGVSLIIIVWAICVLSENQFLLRALRWPW</sequence>
<evidence type="ECO:0000256" key="2">
    <source>
        <dbReference type="ARBA" id="ARBA00022737"/>
    </source>
</evidence>
<dbReference type="PROSITE" id="PS50294">
    <property type="entry name" value="WD_REPEATS_REGION"/>
    <property type="match status" value="1"/>
</dbReference>
<dbReference type="OrthoDB" id="10262475at2759"/>
<gene>
    <name evidence="5" type="ORF">V565_021530</name>
</gene>
<feature type="repeat" description="WD" evidence="3">
    <location>
        <begin position="4"/>
        <end position="36"/>
    </location>
</feature>
<feature type="transmembrane region" description="Helical" evidence="4">
    <location>
        <begin position="266"/>
        <end position="289"/>
    </location>
</feature>
<dbReference type="InterPro" id="IPR036322">
    <property type="entry name" value="WD40_repeat_dom_sf"/>
</dbReference>